<evidence type="ECO:0000313" key="2">
    <source>
        <dbReference type="EMBL" id="BCN29520.1"/>
    </source>
</evidence>
<dbReference type="EMBL" id="AP024169">
    <property type="protein sequence ID" value="BCN29520.1"/>
    <property type="molecule type" value="Genomic_DNA"/>
</dbReference>
<dbReference type="AlphaFoldDB" id="A0A7R7EIS4"/>
<evidence type="ECO:0000259" key="1">
    <source>
        <dbReference type="Pfam" id="PF12957"/>
    </source>
</evidence>
<reference evidence="2 3" key="1">
    <citation type="submission" date="2020-11" db="EMBL/GenBank/DDBJ databases">
        <title>Draft genome sequencing of a Lachnospiraceae strain isolated from anoxic soil subjected to BSD treatment.</title>
        <authorList>
            <person name="Uek A."/>
            <person name="Tonouchi A."/>
        </authorList>
    </citation>
    <scope>NUCLEOTIDE SEQUENCE [LARGE SCALE GENOMIC DNA]</scope>
    <source>
        <strain evidence="2 3">TB5</strain>
    </source>
</reference>
<feature type="domain" description="DUF3846" evidence="1">
    <location>
        <begin position="15"/>
        <end position="110"/>
    </location>
</feature>
<proteinExistence type="predicted"/>
<dbReference type="RefSeq" id="WP_271714791.1">
    <property type="nucleotide sequence ID" value="NZ_AP024169.1"/>
</dbReference>
<dbReference type="Pfam" id="PF12957">
    <property type="entry name" value="DUF3846"/>
    <property type="match status" value="1"/>
</dbReference>
<sequence length="142" mass="16295">MEKNERTEEELTKLKIVIVEPGKTPRTDIISDDLDKMQKIVGGYIECFDIEKDVTVVVNEVGKIMGLPHNQVINNEPISGTFFVVGSDYESGEFKSLSDEQCDMYCKQFQPRAINRTYTEEDLLLLHVLSMIDSENDMELER</sequence>
<evidence type="ECO:0000313" key="3">
    <source>
        <dbReference type="Proteomes" id="UP000595897"/>
    </source>
</evidence>
<dbReference type="Proteomes" id="UP000595897">
    <property type="component" value="Chromosome"/>
</dbReference>
<protein>
    <recommendedName>
        <fullName evidence="1">DUF3846 domain-containing protein</fullName>
    </recommendedName>
</protein>
<organism evidence="2 3">
    <name type="scientific">Anaeromicropila herbilytica</name>
    <dbReference type="NCBI Taxonomy" id="2785025"/>
    <lineage>
        <taxon>Bacteria</taxon>
        <taxon>Bacillati</taxon>
        <taxon>Bacillota</taxon>
        <taxon>Clostridia</taxon>
        <taxon>Lachnospirales</taxon>
        <taxon>Lachnospiraceae</taxon>
        <taxon>Anaeromicropila</taxon>
    </lineage>
</organism>
<accession>A0A7R7EIS4</accession>
<keyword evidence="3" id="KW-1185">Reference proteome</keyword>
<dbReference type="InterPro" id="IPR024559">
    <property type="entry name" value="DUF3846"/>
</dbReference>
<name>A0A7R7EIS4_9FIRM</name>
<gene>
    <name evidence="2" type="ORF">bsdtb5_08150</name>
</gene>
<dbReference type="KEGG" id="ahb:bsdtb5_08150"/>